<feature type="binding site" evidence="5">
    <location>
        <begin position="156"/>
        <end position="160"/>
    </location>
    <ligand>
        <name>FAD</name>
        <dbReference type="ChEBI" id="CHEBI:57692"/>
    </ligand>
</feature>
<dbReference type="InterPro" id="IPR036134">
    <property type="entry name" value="Crypto/Photolyase_FAD-like_sf"/>
</dbReference>
<dbReference type="Pfam" id="PF00875">
    <property type="entry name" value="DNA_photolyase"/>
    <property type="match status" value="1"/>
</dbReference>
<dbReference type="InterPro" id="IPR002081">
    <property type="entry name" value="Cryptochrome/DNA_photolyase_1"/>
</dbReference>
<name>A0AA48HUG5_9ALTE</name>
<feature type="binding site" evidence="5">
    <location>
        <begin position="293"/>
        <end position="295"/>
    </location>
    <ligand>
        <name>FAD</name>
        <dbReference type="ChEBI" id="CHEBI:57692"/>
    </ligand>
</feature>
<keyword evidence="2 5" id="KW-0285">Flavoprotein</keyword>
<keyword evidence="4 6" id="KW-0157">Chromophore</keyword>
<feature type="domain" description="Photolyase/cryptochrome alpha/beta" evidence="7">
    <location>
        <begin position="1"/>
        <end position="56"/>
    </location>
</feature>
<dbReference type="InterPro" id="IPR036155">
    <property type="entry name" value="Crypto/Photolyase_N_sf"/>
</dbReference>
<dbReference type="InterPro" id="IPR014133">
    <property type="entry name" value="Cry_DASH"/>
</dbReference>
<dbReference type="EMBL" id="AP027272">
    <property type="protein sequence ID" value="BDX06088.1"/>
    <property type="molecule type" value="Genomic_DNA"/>
</dbReference>
<evidence type="ECO:0000259" key="7">
    <source>
        <dbReference type="PROSITE" id="PS51645"/>
    </source>
</evidence>
<dbReference type="Pfam" id="PF03441">
    <property type="entry name" value="FAD_binding_7"/>
    <property type="match status" value="1"/>
</dbReference>
<dbReference type="Gene3D" id="1.25.40.80">
    <property type="match status" value="1"/>
</dbReference>
<evidence type="ECO:0000256" key="3">
    <source>
        <dbReference type="ARBA" id="ARBA00022827"/>
    </source>
</evidence>
<dbReference type="Gene3D" id="1.10.579.10">
    <property type="entry name" value="DNA Cyclobutane Dipyrimidine Photolyase, subunit A, domain 3"/>
    <property type="match status" value="1"/>
</dbReference>
<sequence>MVEGHAEVEITKLIKQHKISYLACSECPGTYEKQQLNKLREAAPHLTILQENTDTLFNQFDLPFELPDLPKHFTPFRKKVESLTIDAPLKAPDWLPPPPETATQNFFSIQTAPTNSPLFKGGAVEAKKRLNYYSYQSQKLLNYKQTRNGLLAFDDSTKLSPWLANGNISAKEVYHHVKRFERDIQANESTYWLYFELLWREYFQWYLYKHGTRVFQFSGVKGTSPLTSFWPERFEKWRTGNTPWPIVNAAMRQLNSTGYMSNRARQLVASCLVHELNLDWRYGAAWFEQQLVDFDVAVNWGNWQYLAGVGADPRGHRRFDLEKQAKQYDPDGSFIKTWLTHQEIEQMTASKIDSTDMVDWPC</sequence>
<dbReference type="AlphaFoldDB" id="A0AA48HUG5"/>
<dbReference type="SUPFAM" id="SSF48173">
    <property type="entry name" value="Cryptochrome/photolyase FAD-binding domain"/>
    <property type="match status" value="1"/>
</dbReference>
<comment type="cofactor">
    <cofactor evidence="6">
        <name>(6R)-5,10-methylene-5,6,7,8-tetrahydrofolate</name>
        <dbReference type="ChEBI" id="CHEBI:15636"/>
    </cofactor>
    <text evidence="6">Binds 1 5,10-methenyltetrahydrofolate (MTHF) per subunit.</text>
</comment>
<evidence type="ECO:0000313" key="8">
    <source>
        <dbReference type="EMBL" id="BDX06088.1"/>
    </source>
</evidence>
<dbReference type="InterPro" id="IPR005101">
    <property type="entry name" value="Cryptochr/Photolyase_FAD-bd"/>
</dbReference>
<comment type="cofactor">
    <cofactor evidence="5 6">
        <name>FAD</name>
        <dbReference type="ChEBI" id="CHEBI:57692"/>
    </cofactor>
    <text evidence="5 6">Binds 1 FAD per subunit.</text>
</comment>
<dbReference type="PANTHER" id="PTHR11455:SF22">
    <property type="entry name" value="CRYPTOCHROME DASH"/>
    <property type="match status" value="1"/>
</dbReference>
<dbReference type="NCBIfam" id="TIGR02765">
    <property type="entry name" value="crypto_DASH"/>
    <property type="match status" value="1"/>
</dbReference>
<dbReference type="PRINTS" id="PR00147">
    <property type="entry name" value="DNAPHOTLYASE"/>
</dbReference>
<comment type="similarity">
    <text evidence="6">Belongs to the DNA photolyase class-1 family.</text>
</comment>
<evidence type="ECO:0000256" key="4">
    <source>
        <dbReference type="ARBA" id="ARBA00022991"/>
    </source>
</evidence>
<dbReference type="InterPro" id="IPR006050">
    <property type="entry name" value="DNA_photolyase_N"/>
</dbReference>
<gene>
    <name evidence="8" type="primary">cry</name>
    <name evidence="8" type="ORF">MACH26_16090</name>
</gene>
<evidence type="ECO:0000256" key="1">
    <source>
        <dbReference type="ARBA" id="ARBA00017881"/>
    </source>
</evidence>
<reference evidence="8" key="1">
    <citation type="submission" date="2023-01" db="EMBL/GenBank/DDBJ databases">
        <title>Complete genome sequence of Planctobacterium marinum strain Dej080120_11.</title>
        <authorList>
            <person name="Ueki S."/>
            <person name="Maruyama F."/>
        </authorList>
    </citation>
    <scope>NUCLEOTIDE SEQUENCE</scope>
    <source>
        <strain evidence="8">Dej080120_11</strain>
    </source>
</reference>
<feature type="binding site" evidence="5">
    <location>
        <position position="143"/>
    </location>
    <ligand>
        <name>FAD</name>
        <dbReference type="ChEBI" id="CHEBI:57692"/>
    </ligand>
</feature>
<keyword evidence="9" id="KW-1185">Reference proteome</keyword>
<dbReference type="Proteomes" id="UP001333710">
    <property type="component" value="Chromosome"/>
</dbReference>
<organism evidence="8 9">
    <name type="scientific">Planctobacterium marinum</name>
    <dbReference type="NCBI Taxonomy" id="1631968"/>
    <lineage>
        <taxon>Bacteria</taxon>
        <taxon>Pseudomonadati</taxon>
        <taxon>Pseudomonadota</taxon>
        <taxon>Gammaproteobacteria</taxon>
        <taxon>Alteromonadales</taxon>
        <taxon>Alteromonadaceae</taxon>
        <taxon>Planctobacterium</taxon>
    </lineage>
</organism>
<dbReference type="KEGG" id="pmaw:MACH26_16090"/>
<protein>
    <recommendedName>
        <fullName evidence="1 6">Cryptochrome DASH</fullName>
    </recommendedName>
</protein>
<dbReference type="PANTHER" id="PTHR11455">
    <property type="entry name" value="CRYPTOCHROME"/>
    <property type="match status" value="1"/>
</dbReference>
<dbReference type="GO" id="GO:0003677">
    <property type="term" value="F:DNA binding"/>
    <property type="evidence" value="ECO:0007669"/>
    <property type="project" value="TreeGrafter"/>
</dbReference>
<accession>A0AA48HUG5</accession>
<evidence type="ECO:0000256" key="2">
    <source>
        <dbReference type="ARBA" id="ARBA00022630"/>
    </source>
</evidence>
<proteinExistence type="inferred from homology"/>
<evidence type="ECO:0000256" key="6">
    <source>
        <dbReference type="RuleBase" id="RU367151"/>
    </source>
</evidence>
<evidence type="ECO:0000256" key="5">
    <source>
        <dbReference type="PIRSR" id="PIRSR602081-1"/>
    </source>
</evidence>
<comment type="function">
    <text evidence="6">May have a photoreceptor function.</text>
</comment>
<dbReference type="GO" id="GO:0071949">
    <property type="term" value="F:FAD binding"/>
    <property type="evidence" value="ECO:0007669"/>
    <property type="project" value="TreeGrafter"/>
</dbReference>
<dbReference type="GO" id="GO:0003913">
    <property type="term" value="F:DNA photolyase activity"/>
    <property type="evidence" value="ECO:0007669"/>
    <property type="project" value="InterPro"/>
</dbReference>
<dbReference type="SUPFAM" id="SSF52425">
    <property type="entry name" value="Cryptochrome/photolyase, N-terminal domain"/>
    <property type="match status" value="1"/>
</dbReference>
<evidence type="ECO:0000313" key="9">
    <source>
        <dbReference type="Proteomes" id="UP001333710"/>
    </source>
</evidence>
<dbReference type="GO" id="GO:0000719">
    <property type="term" value="P:photoreactive repair"/>
    <property type="evidence" value="ECO:0007669"/>
    <property type="project" value="TreeGrafter"/>
</dbReference>
<keyword evidence="3 5" id="KW-0274">FAD</keyword>
<dbReference type="PROSITE" id="PS51645">
    <property type="entry name" value="PHR_CRY_ALPHA_BETA"/>
    <property type="match status" value="1"/>
</dbReference>